<evidence type="ECO:0000259" key="1">
    <source>
        <dbReference type="Pfam" id="PF10592"/>
    </source>
</evidence>
<protein>
    <recommendedName>
        <fullName evidence="1">Abortive phage infection protein C-terminal domain-containing protein</fullName>
    </recommendedName>
</protein>
<keyword evidence="3" id="KW-1185">Reference proteome</keyword>
<reference evidence="3" key="1">
    <citation type="journal article" date="2019" name="Int. J. Syst. Evol. Microbiol.">
        <title>The Global Catalogue of Microorganisms (GCM) 10K type strain sequencing project: providing services to taxonomists for standard genome sequencing and annotation.</title>
        <authorList>
            <consortium name="The Broad Institute Genomics Platform"/>
            <consortium name="The Broad Institute Genome Sequencing Center for Infectious Disease"/>
            <person name="Wu L."/>
            <person name="Ma J."/>
        </authorList>
    </citation>
    <scope>NUCLEOTIDE SEQUENCE [LARGE SCALE GENOMIC DNA]</scope>
    <source>
        <strain evidence="3">CGMCC 1.12990</strain>
    </source>
</reference>
<dbReference type="EMBL" id="BMGS01000002">
    <property type="protein sequence ID" value="GGG35551.1"/>
    <property type="molecule type" value="Genomic_DNA"/>
</dbReference>
<evidence type="ECO:0000313" key="3">
    <source>
        <dbReference type="Proteomes" id="UP000601361"/>
    </source>
</evidence>
<comment type="caution">
    <text evidence="2">The sequence shown here is derived from an EMBL/GenBank/DDBJ whole genome shotgun (WGS) entry which is preliminary data.</text>
</comment>
<dbReference type="Proteomes" id="UP000601361">
    <property type="component" value="Unassembled WGS sequence"/>
</dbReference>
<feature type="domain" description="Abortive phage infection protein C-terminal" evidence="1">
    <location>
        <begin position="251"/>
        <end position="387"/>
    </location>
</feature>
<evidence type="ECO:0000313" key="2">
    <source>
        <dbReference type="EMBL" id="GGG35551.1"/>
    </source>
</evidence>
<name>A0ABQ1WLJ1_9BACT</name>
<accession>A0ABQ1WLJ1</accession>
<sequence length="589" mass="65491">MSPAGTIGIPNELGHVQRRLRTDFTGLLPEATIGTEAEREANFLSRALAAFTIHRLSGCTLVEAAAAVVDGYADGGIDAIHYTPTSHEIWIVQSKYHQNGRGEPALGDVTKFRAGIDDLLHGRFEAFDGNASWRAKLPQLRNLLGFDRPRVRAVLAYSGIHTLSDDRHRLLDAMCQAYLPDDDFLQWKSCNLTTLYDWITGAEEAPGVPEVQLTLLYPGWVRTPYETIYGLLPLSELAALAQQHGTRLIAANLRGYQGDTVVNQQITATVTQEPENFFYFNNGLTAYCERLNVHAQDSANTERKRVRAVGFSVVNGAQTLGAVAAALAGGAAAEGHVFLKIMSLERVTDDIDFAERITRNTNLQNQVTLRDFAALDEQQARLARQLMLDGITYHYKESHDTPASDGANFTLREATAVCAILFDGEDCEFCARLTADPESLWSKDTVYPDDALYPSRYARIFRAELTGRELWRAVQVQQVVWATLPTEEASMVRQEYFTYGRWLILLLVFLRLHPERGDTLTLTETDQRDIAAMAERCSEVLWQACLSQGIVGEEANGSFSAPTALLEVFGRADDCSRLRKASLRQLYTS</sequence>
<dbReference type="RefSeq" id="WP_188556689.1">
    <property type="nucleotide sequence ID" value="NZ_BMGS01000002.1"/>
</dbReference>
<proteinExistence type="predicted"/>
<organism evidence="2 3">
    <name type="scientific">Hymenobacter glacieicola</name>
    <dbReference type="NCBI Taxonomy" id="1562124"/>
    <lineage>
        <taxon>Bacteria</taxon>
        <taxon>Pseudomonadati</taxon>
        <taxon>Bacteroidota</taxon>
        <taxon>Cytophagia</taxon>
        <taxon>Cytophagales</taxon>
        <taxon>Hymenobacteraceae</taxon>
        <taxon>Hymenobacter</taxon>
    </lineage>
</organism>
<dbReference type="InterPro" id="IPR018891">
    <property type="entry name" value="AIPR_C"/>
</dbReference>
<dbReference type="Pfam" id="PF10592">
    <property type="entry name" value="AIPR"/>
    <property type="match status" value="1"/>
</dbReference>
<gene>
    <name evidence="2" type="ORF">GCM10011378_09760</name>
</gene>